<comment type="caution">
    <text evidence="2">The sequence shown here is derived from an EMBL/GenBank/DDBJ whole genome shotgun (WGS) entry which is preliminary data.</text>
</comment>
<dbReference type="Proteomes" id="UP000615234">
    <property type="component" value="Unassembled WGS sequence"/>
</dbReference>
<keyword evidence="1" id="KW-0175">Coiled coil</keyword>
<dbReference type="InterPro" id="IPR000787">
    <property type="entry name" value="Peptidase_M29"/>
</dbReference>
<dbReference type="RefSeq" id="WP_117808365.1">
    <property type="nucleotide sequence ID" value="NZ_JACOOX010000006.1"/>
</dbReference>
<keyword evidence="3" id="KW-1185">Reference proteome</keyword>
<dbReference type="Pfam" id="PF02073">
    <property type="entry name" value="Peptidase_M29"/>
    <property type="match status" value="1"/>
</dbReference>
<protein>
    <submittedName>
        <fullName evidence="2">Aminopeptidase</fullName>
    </submittedName>
</protein>
<dbReference type="AlphaFoldDB" id="A0A8I0ANA8"/>
<dbReference type="EMBL" id="JACOOX010000006">
    <property type="protein sequence ID" value="MBC5663651.1"/>
    <property type="molecule type" value="Genomic_DNA"/>
</dbReference>
<evidence type="ECO:0000313" key="3">
    <source>
        <dbReference type="Proteomes" id="UP000615234"/>
    </source>
</evidence>
<accession>A0A8I0ANA8</accession>
<keyword evidence="2" id="KW-0378">Hydrolase</keyword>
<organism evidence="2 3">
    <name type="scientific">Coprococcus hominis</name>
    <name type="common">ex Liu et al. 2022</name>
    <dbReference type="NCBI Taxonomy" id="2763039"/>
    <lineage>
        <taxon>Bacteria</taxon>
        <taxon>Bacillati</taxon>
        <taxon>Bacillota</taxon>
        <taxon>Clostridia</taxon>
        <taxon>Lachnospirales</taxon>
        <taxon>Lachnospiraceae</taxon>
        <taxon>Coprococcus</taxon>
    </lineage>
</organism>
<feature type="coiled-coil region" evidence="1">
    <location>
        <begin position="4"/>
        <end position="31"/>
    </location>
</feature>
<reference evidence="2 3" key="1">
    <citation type="submission" date="2020-08" db="EMBL/GenBank/DDBJ databases">
        <title>Genome public.</title>
        <authorList>
            <person name="Liu C."/>
            <person name="Sun Q."/>
        </authorList>
    </citation>
    <scope>NUCLEOTIDE SEQUENCE [LARGE SCALE GENOMIC DNA]</scope>
    <source>
        <strain evidence="2 3">NSJ-10</strain>
    </source>
</reference>
<dbReference type="GO" id="GO:0006508">
    <property type="term" value="P:proteolysis"/>
    <property type="evidence" value="ECO:0007669"/>
    <property type="project" value="InterPro"/>
</dbReference>
<dbReference type="GO" id="GO:0004177">
    <property type="term" value="F:aminopeptidase activity"/>
    <property type="evidence" value="ECO:0007669"/>
    <property type="project" value="UniProtKB-KW"/>
</dbReference>
<keyword evidence="2" id="KW-0031">Aminopeptidase</keyword>
<keyword evidence="2" id="KW-0645">Protease</keyword>
<proteinExistence type="predicted"/>
<name>A0A8I0ANA8_9FIRM</name>
<dbReference type="SUPFAM" id="SSF144052">
    <property type="entry name" value="Thermophilic metalloprotease-like"/>
    <property type="match status" value="1"/>
</dbReference>
<sequence>MTYYKDITAEYEDIEDRYELMVERIRSITKEETVDMRYRDYFVRTGEFLLQLDKVIEKVKSGMPISESCTAGELQQINAALYQDVMPENYETSYCNYEYTRQMFGEKIAENEIEDIDKREYLFADYLTFLCYEFHGLIAAAFEGRVVDLTVWFELFVEVYGIFEDFPSVKAVKDAIYYFEHDYAEFFMDYRVREKMDPILSFATDIVMKCEDGDNSYLYEYGEYIGKNELETEAFLRRMSSEKVASIARTYTEGFRQGFVAAGIDMSKKKHVNIRYSIGMERIVKAAILQFRDMGLEPLCFRYDTNRINRTRMNRIGYVGTPVNKQMDYDHQMDQALFLDRKLMERKLEIMRGAYEKYRYEASVYAGPACIEIFGETPFEPVSKPGQLTLSKKQQELGVEYTNELSQIVNEYIPGDEYSFTIIAYPMPEIGDDYEDIFEQIIRINNLESNVYRPIHQMIINELDQAEWVHVIGQNGNQTDMKVMLHVLEHPEIETNFENCLADVNIPLGEVFTSPRLTGTHGVLNVSEVYLNDLKYVDLKLTFEDGKIKTYTCKNFDREEDNVKFVKDNLLGGRDTLPIGEFAIGTNTTAYVLANKYNMVYKLPILIVEKMGPHFAVGDTCYSWSEENILHNPDGKEIVAKDNECSILRKTDISKAYFNCHTDITIPYDEIGGIYSVHADGTRVAIIENGRFVLPGTEMLNEPFKEAE</sequence>
<evidence type="ECO:0000313" key="2">
    <source>
        <dbReference type="EMBL" id="MBC5663651.1"/>
    </source>
</evidence>
<gene>
    <name evidence="2" type="ORF">H8S09_12345</name>
</gene>
<evidence type="ECO:0000256" key="1">
    <source>
        <dbReference type="SAM" id="Coils"/>
    </source>
</evidence>